<evidence type="ECO:0000256" key="3">
    <source>
        <dbReference type="SAM" id="MobiDB-lite"/>
    </source>
</evidence>
<dbReference type="InterPro" id="IPR036388">
    <property type="entry name" value="WH-like_DNA-bd_sf"/>
</dbReference>
<feature type="domain" description="HTH La-type RNA-binding" evidence="4">
    <location>
        <begin position="1"/>
        <end position="82"/>
    </location>
</feature>
<dbReference type="GO" id="GO:0003723">
    <property type="term" value="F:RNA binding"/>
    <property type="evidence" value="ECO:0007669"/>
    <property type="project" value="UniProtKB-UniRule"/>
</dbReference>
<organism evidence="5 6">
    <name type="scientific">Wickerhamomyces anomalus (strain ATCC 58044 / CBS 1984 / NCYC 433 / NRRL Y-366-8)</name>
    <name type="common">Yeast</name>
    <name type="synonym">Hansenula anomala</name>
    <dbReference type="NCBI Taxonomy" id="683960"/>
    <lineage>
        <taxon>Eukaryota</taxon>
        <taxon>Fungi</taxon>
        <taxon>Dikarya</taxon>
        <taxon>Ascomycota</taxon>
        <taxon>Saccharomycotina</taxon>
        <taxon>Saccharomycetes</taxon>
        <taxon>Phaffomycetales</taxon>
        <taxon>Wickerhamomycetaceae</taxon>
        <taxon>Wickerhamomyces</taxon>
    </lineage>
</organism>
<feature type="region of interest" description="Disordered" evidence="3">
    <location>
        <begin position="87"/>
        <end position="109"/>
    </location>
</feature>
<dbReference type="PANTHER" id="PTHR22792:SF132">
    <property type="entry name" value="LA-RELATED PROTEIN 1"/>
    <property type="match status" value="1"/>
</dbReference>
<dbReference type="CDD" id="cd07323">
    <property type="entry name" value="LAM"/>
    <property type="match status" value="1"/>
</dbReference>
<keyword evidence="1 2" id="KW-0694">RNA-binding</keyword>
<protein>
    <recommendedName>
        <fullName evidence="4">HTH La-type RNA-binding domain-containing protein</fullName>
    </recommendedName>
</protein>
<evidence type="ECO:0000313" key="6">
    <source>
        <dbReference type="Proteomes" id="UP000094112"/>
    </source>
</evidence>
<reference evidence="5 6" key="1">
    <citation type="journal article" date="2016" name="Proc. Natl. Acad. Sci. U.S.A.">
        <title>Comparative genomics of biotechnologically important yeasts.</title>
        <authorList>
            <person name="Riley R."/>
            <person name="Haridas S."/>
            <person name="Wolfe K.H."/>
            <person name="Lopes M.R."/>
            <person name="Hittinger C.T."/>
            <person name="Goeker M."/>
            <person name="Salamov A.A."/>
            <person name="Wisecaver J.H."/>
            <person name="Long T.M."/>
            <person name="Calvey C.H."/>
            <person name="Aerts A.L."/>
            <person name="Barry K.W."/>
            <person name="Choi C."/>
            <person name="Clum A."/>
            <person name="Coughlan A.Y."/>
            <person name="Deshpande S."/>
            <person name="Douglass A.P."/>
            <person name="Hanson S.J."/>
            <person name="Klenk H.-P."/>
            <person name="LaButti K.M."/>
            <person name="Lapidus A."/>
            <person name="Lindquist E.A."/>
            <person name="Lipzen A.M."/>
            <person name="Meier-Kolthoff J.P."/>
            <person name="Ohm R.A."/>
            <person name="Otillar R.P."/>
            <person name="Pangilinan J.L."/>
            <person name="Peng Y."/>
            <person name="Rokas A."/>
            <person name="Rosa C.A."/>
            <person name="Scheuner C."/>
            <person name="Sibirny A.A."/>
            <person name="Slot J.C."/>
            <person name="Stielow J.B."/>
            <person name="Sun H."/>
            <person name="Kurtzman C.P."/>
            <person name="Blackwell M."/>
            <person name="Grigoriev I.V."/>
            <person name="Jeffries T.W."/>
        </authorList>
    </citation>
    <scope>NUCLEOTIDE SEQUENCE [LARGE SCALE GENOMIC DNA]</scope>
    <source>
        <strain evidence="6">ATCC 58044 / CBS 1984 / NCYC 433 / NRRL Y-366-8</strain>
    </source>
</reference>
<dbReference type="InterPro" id="IPR036390">
    <property type="entry name" value="WH_DNA-bd_sf"/>
</dbReference>
<dbReference type="EMBL" id="KV454210">
    <property type="protein sequence ID" value="ODQ59748.1"/>
    <property type="molecule type" value="Genomic_DNA"/>
</dbReference>
<dbReference type="AlphaFoldDB" id="A0A1E3P357"/>
<dbReference type="Pfam" id="PF05383">
    <property type="entry name" value="La"/>
    <property type="match status" value="1"/>
</dbReference>
<dbReference type="STRING" id="683960.A0A1E3P357"/>
<sequence length="109" mass="12786">SIIAQLNYYFSFENLLRDTYLRKQMNSQGFVPLKKLIEFNRLKALTGGNIQLLENALPFLPEIEAFEGKIRPRENWSKWVLPFEQRDDAGKEENENLEPEEPQKVSTNV</sequence>
<dbReference type="GO" id="GO:0045727">
    <property type="term" value="P:positive regulation of translation"/>
    <property type="evidence" value="ECO:0007669"/>
    <property type="project" value="TreeGrafter"/>
</dbReference>
<dbReference type="PANTHER" id="PTHR22792">
    <property type="entry name" value="LUPUS LA PROTEIN-RELATED"/>
    <property type="match status" value="1"/>
</dbReference>
<keyword evidence="6" id="KW-1185">Reference proteome</keyword>
<evidence type="ECO:0000313" key="5">
    <source>
        <dbReference type="EMBL" id="ODQ59748.1"/>
    </source>
</evidence>
<dbReference type="RefSeq" id="XP_019038955.1">
    <property type="nucleotide sequence ID" value="XM_019181675.1"/>
</dbReference>
<name>A0A1E3P357_WICAA</name>
<gene>
    <name evidence="5" type="ORF">WICANDRAFT_29982</name>
</gene>
<dbReference type="SUPFAM" id="SSF46785">
    <property type="entry name" value="Winged helix' DNA-binding domain"/>
    <property type="match status" value="1"/>
</dbReference>
<dbReference type="Gene3D" id="1.10.10.10">
    <property type="entry name" value="Winged helix-like DNA-binding domain superfamily/Winged helix DNA-binding domain"/>
    <property type="match status" value="1"/>
</dbReference>
<evidence type="ECO:0000259" key="4">
    <source>
        <dbReference type="PROSITE" id="PS50961"/>
    </source>
</evidence>
<dbReference type="GO" id="GO:0010494">
    <property type="term" value="C:cytoplasmic stress granule"/>
    <property type="evidence" value="ECO:0007669"/>
    <property type="project" value="TreeGrafter"/>
</dbReference>
<evidence type="ECO:0000256" key="2">
    <source>
        <dbReference type="PROSITE-ProRule" id="PRU00332"/>
    </source>
</evidence>
<dbReference type="GeneID" id="30198921"/>
<proteinExistence type="predicted"/>
<feature type="non-terminal residue" evidence="5">
    <location>
        <position position="1"/>
    </location>
</feature>
<dbReference type="InterPro" id="IPR006630">
    <property type="entry name" value="La_HTH"/>
</dbReference>
<dbReference type="Proteomes" id="UP000094112">
    <property type="component" value="Unassembled WGS sequence"/>
</dbReference>
<dbReference type="SMART" id="SM00715">
    <property type="entry name" value="LA"/>
    <property type="match status" value="1"/>
</dbReference>
<dbReference type="PROSITE" id="PS50961">
    <property type="entry name" value="HTH_LA"/>
    <property type="match status" value="1"/>
</dbReference>
<accession>A0A1E3P357</accession>
<dbReference type="OrthoDB" id="340227at2759"/>
<dbReference type="InterPro" id="IPR045180">
    <property type="entry name" value="La_dom_prot"/>
</dbReference>
<dbReference type="GO" id="GO:0005829">
    <property type="term" value="C:cytosol"/>
    <property type="evidence" value="ECO:0007669"/>
    <property type="project" value="TreeGrafter"/>
</dbReference>
<evidence type="ECO:0000256" key="1">
    <source>
        <dbReference type="ARBA" id="ARBA00022884"/>
    </source>
</evidence>